<organism evidence="4 5">
    <name type="scientific">Lagenidium giganteum</name>
    <dbReference type="NCBI Taxonomy" id="4803"/>
    <lineage>
        <taxon>Eukaryota</taxon>
        <taxon>Sar</taxon>
        <taxon>Stramenopiles</taxon>
        <taxon>Oomycota</taxon>
        <taxon>Peronosporomycetes</taxon>
        <taxon>Pythiales</taxon>
        <taxon>Pythiaceae</taxon>
    </lineage>
</organism>
<dbReference type="EC" id="2.5.1.32" evidence="2"/>
<comment type="caution">
    <text evidence="4">The sequence shown here is derived from an EMBL/GenBank/DDBJ whole genome shotgun (WGS) entry which is preliminary data.</text>
</comment>
<sequence length="280" mass="31797">RITRKLDYDNYVCGALFPQHIRESFFAIRAVNAEIAGIKDTIRTNPATGKIRIQWWRDRINAMYTPEAGAPQETVLLRGLQRAIQEHNLTRRWFDRLIDAREDDLETHFIDELRELEVYSEKTASSLMYLALECLGVREDIADRCASHAGATIGLATFLRATPHHSKKEHVYLPEGVLLKHNLQPDDVFAGLEDPVNGAKLAPAVFDVACRAMEHLHAARALQKELPAAARPAFLSVVPSALYLADLEKVNFNVYAPELQQRQALQLHWQVLKRHFLGSF</sequence>
<reference evidence="4" key="1">
    <citation type="submission" date="2022-11" db="EMBL/GenBank/DDBJ databases">
        <authorList>
            <person name="Morgan W.R."/>
            <person name="Tartar A."/>
        </authorList>
    </citation>
    <scope>NUCLEOTIDE SEQUENCE</scope>
    <source>
        <strain evidence="4">ARSEF 373</strain>
    </source>
</reference>
<feature type="non-terminal residue" evidence="4">
    <location>
        <position position="1"/>
    </location>
</feature>
<evidence type="ECO:0000313" key="4">
    <source>
        <dbReference type="EMBL" id="DAZ99350.1"/>
    </source>
</evidence>
<proteinExistence type="predicted"/>
<dbReference type="EMBL" id="DAKRPA010000085">
    <property type="protein sequence ID" value="DAZ99350.1"/>
    <property type="molecule type" value="Genomic_DNA"/>
</dbReference>
<protein>
    <recommendedName>
        <fullName evidence="2">15-cis-phytoene synthase</fullName>
        <ecNumber evidence="2">2.5.1.32</ecNumber>
    </recommendedName>
</protein>
<gene>
    <name evidence="4" type="ORF">N0F65_005201</name>
</gene>
<evidence type="ECO:0000256" key="3">
    <source>
        <dbReference type="ARBA" id="ARBA00022746"/>
    </source>
</evidence>
<dbReference type="PANTHER" id="PTHR31480">
    <property type="entry name" value="BIFUNCTIONAL LYCOPENE CYCLASE/PHYTOENE SYNTHASE"/>
    <property type="match status" value="1"/>
</dbReference>
<evidence type="ECO:0000313" key="5">
    <source>
        <dbReference type="Proteomes" id="UP001146120"/>
    </source>
</evidence>
<reference evidence="4" key="2">
    <citation type="journal article" date="2023" name="Microbiol Resour">
        <title>Decontamination and Annotation of the Draft Genome Sequence of the Oomycete Lagenidium giganteum ARSEF 373.</title>
        <authorList>
            <person name="Morgan W.R."/>
            <person name="Tartar A."/>
        </authorList>
    </citation>
    <scope>NUCLEOTIDE SEQUENCE</scope>
    <source>
        <strain evidence="4">ARSEF 373</strain>
    </source>
</reference>
<accession>A0AAV2YWL6</accession>
<comment type="catalytic activity">
    <reaction evidence="1">
        <text>2 (2E,6E,10E)-geranylgeranyl diphosphate = 15-cis-phytoene + 2 diphosphate</text>
        <dbReference type="Rhea" id="RHEA:34475"/>
        <dbReference type="ChEBI" id="CHEBI:27787"/>
        <dbReference type="ChEBI" id="CHEBI:33019"/>
        <dbReference type="ChEBI" id="CHEBI:58756"/>
        <dbReference type="EC" id="2.5.1.32"/>
    </reaction>
</comment>
<evidence type="ECO:0000256" key="1">
    <source>
        <dbReference type="ARBA" id="ARBA00001805"/>
    </source>
</evidence>
<dbReference type="GO" id="GO:0016117">
    <property type="term" value="P:carotenoid biosynthetic process"/>
    <property type="evidence" value="ECO:0007669"/>
    <property type="project" value="UniProtKB-KW"/>
</dbReference>
<dbReference type="InterPro" id="IPR008949">
    <property type="entry name" value="Isoprenoid_synthase_dom_sf"/>
</dbReference>
<keyword evidence="3" id="KW-0125">Carotenoid biosynthesis</keyword>
<dbReference type="SUPFAM" id="SSF48576">
    <property type="entry name" value="Terpenoid synthases"/>
    <property type="match status" value="1"/>
</dbReference>
<dbReference type="Proteomes" id="UP001146120">
    <property type="component" value="Unassembled WGS sequence"/>
</dbReference>
<dbReference type="Gene3D" id="1.10.600.10">
    <property type="entry name" value="Farnesyl Diphosphate Synthase"/>
    <property type="match status" value="1"/>
</dbReference>
<name>A0AAV2YWL6_9STRA</name>
<dbReference type="Pfam" id="PF00494">
    <property type="entry name" value="SQS_PSY"/>
    <property type="match status" value="1"/>
</dbReference>
<dbReference type="AlphaFoldDB" id="A0AAV2YWL6"/>
<keyword evidence="5" id="KW-1185">Reference proteome</keyword>
<dbReference type="InterPro" id="IPR002060">
    <property type="entry name" value="Squ/phyt_synthse"/>
</dbReference>
<evidence type="ECO:0000256" key="2">
    <source>
        <dbReference type="ARBA" id="ARBA00012396"/>
    </source>
</evidence>